<evidence type="ECO:0000313" key="1">
    <source>
        <dbReference type="EMBL" id="KKQ43586.1"/>
    </source>
</evidence>
<evidence type="ECO:0000313" key="2">
    <source>
        <dbReference type="Proteomes" id="UP000034603"/>
    </source>
</evidence>
<reference evidence="1 2" key="1">
    <citation type="journal article" date="2015" name="Nature">
        <title>rRNA introns, odd ribosomes, and small enigmatic genomes across a large radiation of phyla.</title>
        <authorList>
            <person name="Brown C.T."/>
            <person name="Hug L.A."/>
            <person name="Thomas B.C."/>
            <person name="Sharon I."/>
            <person name="Castelle C.J."/>
            <person name="Singh A."/>
            <person name="Wilkins M.J."/>
            <person name="Williams K.H."/>
            <person name="Banfield J.F."/>
        </authorList>
    </citation>
    <scope>NUCLEOTIDE SEQUENCE [LARGE SCALE GENOMIC DNA]</scope>
</reference>
<organism evidence="1 2">
    <name type="scientific">Candidatus Woesebacteria bacterium GW2011_GWA1_37_8</name>
    <dbReference type="NCBI Taxonomy" id="1618546"/>
    <lineage>
        <taxon>Bacteria</taxon>
        <taxon>Candidatus Woeseibacteriota</taxon>
    </lineage>
</organism>
<protein>
    <submittedName>
        <fullName evidence="1">Uncharacterized protein</fullName>
    </submittedName>
</protein>
<name>A0A0G0KSQ4_9BACT</name>
<dbReference type="Proteomes" id="UP000034603">
    <property type="component" value="Unassembled WGS sequence"/>
</dbReference>
<comment type="caution">
    <text evidence="1">The sequence shown here is derived from an EMBL/GenBank/DDBJ whole genome shotgun (WGS) entry which is preliminary data.</text>
</comment>
<dbReference type="AlphaFoldDB" id="A0A0G0KSQ4"/>
<accession>A0A0G0KSQ4</accession>
<proteinExistence type="predicted"/>
<gene>
    <name evidence="1" type="ORF">US62_C0047G0010</name>
</gene>
<sequence>MYHGILIDQEFTDKSFPKSFKVFNKKQDGSWGVFGIEIEDSQLEDSIKKIQVNMRADKPWYAHLYNDNQLIVIFKNKVFRVESYISSWKPIIDYGKELKIPEEQLDFWPNRFQDERHYFS</sequence>
<dbReference type="EMBL" id="LBTR01000047">
    <property type="protein sequence ID" value="KKQ43586.1"/>
    <property type="molecule type" value="Genomic_DNA"/>
</dbReference>